<dbReference type="Gene3D" id="1.25.40.290">
    <property type="entry name" value="ARM repeat domains"/>
    <property type="match status" value="1"/>
</dbReference>
<accession>A0A967ADR1</accession>
<dbReference type="InterPro" id="IPR014825">
    <property type="entry name" value="DNA_alkylation"/>
</dbReference>
<sequence length="241" mass="28155">METANLVEFLAVDFYKLIEAALTDFGQPNFVQIFHQGFDHLEKKSVNTFQKSIGKSLLLIKTNHPDTKIISFFSRHPSDVVRRWPCYFIGLNDKLNIDEKLSKLERFAIDHHFGVREDAWLAVRNCVIDNLEASIFSLSPWIKSDNAYKRRFAVELLRPRGVWCKHINQLKEHPELVMPLIEELKEEKNRYVQDSVANWLNDLSKSQPELVINFLKSWDSTNNHSAYIIKRSIRSIKKGKS</sequence>
<keyword evidence="2" id="KW-1185">Reference proteome</keyword>
<dbReference type="Proteomes" id="UP000643701">
    <property type="component" value="Unassembled WGS sequence"/>
</dbReference>
<dbReference type="InterPro" id="IPR016024">
    <property type="entry name" value="ARM-type_fold"/>
</dbReference>
<reference evidence="1" key="1">
    <citation type="submission" date="2020-03" db="EMBL/GenBank/DDBJ databases">
        <title>Psychroflexus Maritimus sp. nov., isolate from marine sediment.</title>
        <authorList>
            <person name="Zhong Y.-L."/>
        </authorList>
    </citation>
    <scope>NUCLEOTIDE SEQUENCE</scope>
    <source>
        <strain evidence="1">C1</strain>
    </source>
</reference>
<evidence type="ECO:0000313" key="1">
    <source>
        <dbReference type="EMBL" id="NGZ90372.1"/>
    </source>
</evidence>
<dbReference type="AlphaFoldDB" id="A0A967ADR1"/>
<name>A0A967ADR1_9FLAO</name>
<organism evidence="1 2">
    <name type="scientific">Psychroflexus maritimus</name>
    <dbReference type="NCBI Taxonomy" id="2714865"/>
    <lineage>
        <taxon>Bacteria</taxon>
        <taxon>Pseudomonadati</taxon>
        <taxon>Bacteroidota</taxon>
        <taxon>Flavobacteriia</taxon>
        <taxon>Flavobacteriales</taxon>
        <taxon>Flavobacteriaceae</taxon>
        <taxon>Psychroflexus</taxon>
    </lineage>
</organism>
<evidence type="ECO:0000313" key="2">
    <source>
        <dbReference type="Proteomes" id="UP000643701"/>
    </source>
</evidence>
<protein>
    <submittedName>
        <fullName evidence="1">DNA alkylation repair protein</fullName>
    </submittedName>
</protein>
<dbReference type="Pfam" id="PF08713">
    <property type="entry name" value="DNA_alkylation"/>
    <property type="match status" value="1"/>
</dbReference>
<dbReference type="SUPFAM" id="SSF48371">
    <property type="entry name" value="ARM repeat"/>
    <property type="match status" value="1"/>
</dbReference>
<gene>
    <name evidence="1" type="ORF">G7034_08900</name>
</gene>
<dbReference type="EMBL" id="JAANAS010000061">
    <property type="protein sequence ID" value="NGZ90372.1"/>
    <property type="molecule type" value="Genomic_DNA"/>
</dbReference>
<comment type="caution">
    <text evidence="1">The sequence shown here is derived from an EMBL/GenBank/DDBJ whole genome shotgun (WGS) entry which is preliminary data.</text>
</comment>
<proteinExistence type="predicted"/>